<dbReference type="Pfam" id="PF25917">
    <property type="entry name" value="BSH_RND"/>
    <property type="match status" value="1"/>
</dbReference>
<dbReference type="EMBL" id="NPCC01000043">
    <property type="protein sequence ID" value="PAE87038.1"/>
    <property type="molecule type" value="Genomic_DNA"/>
</dbReference>
<evidence type="ECO:0000256" key="2">
    <source>
        <dbReference type="ARBA" id="ARBA00009477"/>
    </source>
</evidence>
<dbReference type="Gene3D" id="2.40.50.100">
    <property type="match status" value="1"/>
</dbReference>
<comment type="similarity">
    <text evidence="2">Belongs to the membrane fusion protein (MFP) (TC 8.A.1) family.</text>
</comment>
<protein>
    <submittedName>
        <fullName evidence="8">Uncharacterized protein</fullName>
    </submittedName>
</protein>
<feature type="coiled-coil region" evidence="4">
    <location>
        <begin position="75"/>
        <end position="122"/>
    </location>
</feature>
<accession>A0A268NUD5</accession>
<dbReference type="Pfam" id="PF25990">
    <property type="entry name" value="Beta-barrel_YknX"/>
    <property type="match status" value="1"/>
</dbReference>
<dbReference type="RefSeq" id="WP_095327352.1">
    <property type="nucleotide sequence ID" value="NZ_BOQS01000001.1"/>
</dbReference>
<dbReference type="Gene3D" id="2.40.30.170">
    <property type="match status" value="1"/>
</dbReference>
<dbReference type="GO" id="GO:0016020">
    <property type="term" value="C:membrane"/>
    <property type="evidence" value="ECO:0007669"/>
    <property type="project" value="InterPro"/>
</dbReference>
<gene>
    <name evidence="8" type="ORF">CHH72_20565</name>
</gene>
<dbReference type="PANTHER" id="PTHR32347:SF23">
    <property type="entry name" value="BLL5650 PROTEIN"/>
    <property type="match status" value="1"/>
</dbReference>
<proteinExistence type="inferred from homology"/>
<feature type="domain" description="YknX-like beta-barrel" evidence="7">
    <location>
        <begin position="175"/>
        <end position="244"/>
    </location>
</feature>
<reference evidence="8 9" key="1">
    <citation type="submission" date="2017-07" db="EMBL/GenBank/DDBJ databases">
        <title>Isolation and whole genome analysis of endospore-forming bacteria from heroin.</title>
        <authorList>
            <person name="Kalinowski J."/>
            <person name="Ahrens B."/>
            <person name="Al-Dilaimi A."/>
            <person name="Winkler A."/>
            <person name="Wibberg D."/>
            <person name="Schleenbecker U."/>
            <person name="Ruckert C."/>
            <person name="Wolfel R."/>
            <person name="Grass G."/>
        </authorList>
    </citation>
    <scope>NUCLEOTIDE SEQUENCE [LARGE SCALE GENOMIC DNA]</scope>
    <source>
        <strain evidence="8 9">7539</strain>
    </source>
</reference>
<dbReference type="SUPFAM" id="SSF111369">
    <property type="entry name" value="HlyD-like secretion proteins"/>
    <property type="match status" value="1"/>
</dbReference>
<evidence type="ECO:0000256" key="3">
    <source>
        <dbReference type="ARBA" id="ARBA00023054"/>
    </source>
</evidence>
<dbReference type="InterPro" id="IPR050465">
    <property type="entry name" value="UPF0194_transport"/>
</dbReference>
<dbReference type="InterPro" id="IPR058625">
    <property type="entry name" value="MdtA-like_BSH"/>
</dbReference>
<dbReference type="PROSITE" id="PS51257">
    <property type="entry name" value="PROKAR_LIPOPROTEIN"/>
    <property type="match status" value="1"/>
</dbReference>
<evidence type="ECO:0000256" key="4">
    <source>
        <dbReference type="SAM" id="Coils"/>
    </source>
</evidence>
<comment type="subcellular location">
    <subcellularLocation>
        <location evidence="1">Cell envelope</location>
    </subcellularLocation>
</comment>
<dbReference type="InterPro" id="IPR058636">
    <property type="entry name" value="Beta-barrel_YknX"/>
</dbReference>
<dbReference type="PANTHER" id="PTHR32347">
    <property type="entry name" value="EFFLUX SYSTEM COMPONENT YKNX-RELATED"/>
    <property type="match status" value="1"/>
</dbReference>
<dbReference type="AlphaFoldDB" id="A0A268NUD5"/>
<comment type="caution">
    <text evidence="8">The sequence shown here is derived from an EMBL/GenBank/DDBJ whole genome shotgun (WGS) entry which is preliminary data.</text>
</comment>
<feature type="domain" description="Multidrug resistance protein MdtA-like barrel-sandwich hybrid" evidence="6">
    <location>
        <begin position="37"/>
        <end position="157"/>
    </location>
</feature>
<dbReference type="GO" id="GO:0030313">
    <property type="term" value="C:cell envelope"/>
    <property type="evidence" value="ECO:0007669"/>
    <property type="project" value="UniProtKB-SubCell"/>
</dbReference>
<dbReference type="NCBIfam" id="TIGR01730">
    <property type="entry name" value="RND_mfp"/>
    <property type="match status" value="1"/>
</dbReference>
<evidence type="ECO:0000313" key="8">
    <source>
        <dbReference type="EMBL" id="PAE87038.1"/>
    </source>
</evidence>
<name>A0A268NUD5_SHOCL</name>
<evidence type="ECO:0000259" key="7">
    <source>
        <dbReference type="Pfam" id="PF25990"/>
    </source>
</evidence>
<feature type="signal peptide" evidence="5">
    <location>
        <begin position="1"/>
        <end position="25"/>
    </location>
</feature>
<organism evidence="8 9">
    <name type="scientific">Shouchella clausii</name>
    <name type="common">Alkalihalobacillus clausii</name>
    <dbReference type="NCBI Taxonomy" id="79880"/>
    <lineage>
        <taxon>Bacteria</taxon>
        <taxon>Bacillati</taxon>
        <taxon>Bacillota</taxon>
        <taxon>Bacilli</taxon>
        <taxon>Bacillales</taxon>
        <taxon>Bacillaceae</taxon>
        <taxon>Shouchella</taxon>
    </lineage>
</organism>
<feature type="chain" id="PRO_5013148323" evidence="5">
    <location>
        <begin position="26"/>
        <end position="249"/>
    </location>
</feature>
<evidence type="ECO:0000256" key="5">
    <source>
        <dbReference type="SAM" id="SignalP"/>
    </source>
</evidence>
<evidence type="ECO:0000313" key="9">
    <source>
        <dbReference type="Proteomes" id="UP000216207"/>
    </source>
</evidence>
<dbReference type="InterPro" id="IPR006143">
    <property type="entry name" value="RND_pump_MFP"/>
</dbReference>
<evidence type="ECO:0000259" key="6">
    <source>
        <dbReference type="Pfam" id="PF25917"/>
    </source>
</evidence>
<dbReference type="GO" id="GO:0022857">
    <property type="term" value="F:transmembrane transporter activity"/>
    <property type="evidence" value="ECO:0007669"/>
    <property type="project" value="InterPro"/>
</dbReference>
<sequence length="249" mass="27248">MSFAKQAIFSLSLCLLVGCSQTEEAAYTGSIEAKKQTIYSPLQGEIQNIHVAEREAVAKDELLVSLDERLLELQTAEAEASVRLADAEIEQAENEAASNVQLDALNSQRDQAQARLEQAQYHQSKASIHSPKDGAILEWLIDEGDFVQTGTPLVTILTDAPLETTIYVPQSQLSEFSEGMAVQISAVALPGETFEGTVSFIEKEAIYSSQTIETNEDKASQVFPVHITIESNDEQLKAGMDVEIWIDSL</sequence>
<keyword evidence="3 4" id="KW-0175">Coiled coil</keyword>
<keyword evidence="5" id="KW-0732">Signal</keyword>
<dbReference type="Proteomes" id="UP000216207">
    <property type="component" value="Unassembled WGS sequence"/>
</dbReference>
<evidence type="ECO:0000256" key="1">
    <source>
        <dbReference type="ARBA" id="ARBA00004196"/>
    </source>
</evidence>